<feature type="cross-link" description="Glycyl lysine isopeptide (Gly-Lys) (interchain with K-? in acceptor proteins)" evidence="5">
    <location>
        <position position="100"/>
    </location>
</feature>
<dbReference type="GO" id="GO:0005829">
    <property type="term" value="C:cytosol"/>
    <property type="evidence" value="ECO:0007669"/>
    <property type="project" value="UniProtKB-UniRule"/>
</dbReference>
<comment type="pathway">
    <text evidence="5 6">tRNA modification; 5-methoxycarbonylmethyl-2-thiouridine-tRNA biosynthesis.</text>
</comment>
<gene>
    <name evidence="5" type="primary">URM1</name>
    <name evidence="7" type="ORF">DASC09_047960</name>
</gene>
<dbReference type="Proteomes" id="UP001360560">
    <property type="component" value="Unassembled WGS sequence"/>
</dbReference>
<keyword evidence="8" id="KW-1185">Reference proteome</keyword>
<reference evidence="7 8" key="1">
    <citation type="journal article" date="2023" name="Elife">
        <title>Identification of key yeast species and microbe-microbe interactions impacting larval growth of Drosophila in the wild.</title>
        <authorList>
            <person name="Mure A."/>
            <person name="Sugiura Y."/>
            <person name="Maeda R."/>
            <person name="Honda K."/>
            <person name="Sakurai N."/>
            <person name="Takahashi Y."/>
            <person name="Watada M."/>
            <person name="Katoh T."/>
            <person name="Gotoh A."/>
            <person name="Gotoh Y."/>
            <person name="Taniguchi I."/>
            <person name="Nakamura K."/>
            <person name="Hayashi T."/>
            <person name="Katayama T."/>
            <person name="Uemura T."/>
            <person name="Hattori Y."/>
        </authorList>
    </citation>
    <scope>NUCLEOTIDE SEQUENCE [LARGE SCALE GENOMIC DNA]</scope>
    <source>
        <strain evidence="7 8">SC-9</strain>
    </source>
</reference>
<evidence type="ECO:0000256" key="2">
    <source>
        <dbReference type="ARBA" id="ARBA00022499"/>
    </source>
</evidence>
<dbReference type="InterPro" id="IPR016155">
    <property type="entry name" value="Mopterin_synth/thiamin_S_b"/>
</dbReference>
<keyword evidence="2 5" id="KW-1017">Isopeptide bond</keyword>
<organism evidence="7 8">
    <name type="scientific">Saccharomycopsis crataegensis</name>
    <dbReference type="NCBI Taxonomy" id="43959"/>
    <lineage>
        <taxon>Eukaryota</taxon>
        <taxon>Fungi</taxon>
        <taxon>Dikarya</taxon>
        <taxon>Ascomycota</taxon>
        <taxon>Saccharomycotina</taxon>
        <taxon>Saccharomycetes</taxon>
        <taxon>Saccharomycopsidaceae</taxon>
        <taxon>Saccharomycopsis</taxon>
    </lineage>
</organism>
<feature type="modified residue" description="1-thioglycine" evidence="5">
    <location>
        <position position="100"/>
    </location>
</feature>
<evidence type="ECO:0000256" key="5">
    <source>
        <dbReference type="HAMAP-Rule" id="MF_03048"/>
    </source>
</evidence>
<dbReference type="EMBL" id="BTFZ01000012">
    <property type="protein sequence ID" value="GMM37471.1"/>
    <property type="molecule type" value="Genomic_DNA"/>
</dbReference>
<evidence type="ECO:0000256" key="3">
    <source>
        <dbReference type="ARBA" id="ARBA00022694"/>
    </source>
</evidence>
<name>A0AAV5QSB5_9ASCO</name>
<keyword evidence="1 5" id="KW-0963">Cytoplasm</keyword>
<dbReference type="InterPro" id="IPR015221">
    <property type="entry name" value="Urm1"/>
</dbReference>
<dbReference type="GO" id="GO:0034227">
    <property type="term" value="P:tRNA thio-modification"/>
    <property type="evidence" value="ECO:0007669"/>
    <property type="project" value="UniProtKB-UniRule"/>
</dbReference>
<dbReference type="SUPFAM" id="SSF54285">
    <property type="entry name" value="MoaD/ThiS"/>
    <property type="match status" value="1"/>
</dbReference>
<dbReference type="AlphaFoldDB" id="A0AAV5QSB5"/>
<accession>A0AAV5QSB5</accession>
<evidence type="ECO:0000256" key="4">
    <source>
        <dbReference type="ARBA" id="ARBA00022786"/>
    </source>
</evidence>
<evidence type="ECO:0000256" key="6">
    <source>
        <dbReference type="RuleBase" id="RU361182"/>
    </source>
</evidence>
<keyword evidence="3 5" id="KW-0819">tRNA processing</keyword>
<comment type="caution">
    <text evidence="7">The sequence shown here is derived from an EMBL/GenBank/DDBJ whole genome shotgun (WGS) entry which is preliminary data.</text>
</comment>
<dbReference type="Gene3D" id="3.10.20.30">
    <property type="match status" value="1"/>
</dbReference>
<evidence type="ECO:0000313" key="7">
    <source>
        <dbReference type="EMBL" id="GMM37471.1"/>
    </source>
</evidence>
<comment type="subcellular location">
    <subcellularLocation>
        <location evidence="5 6">Cytoplasm</location>
    </subcellularLocation>
</comment>
<sequence length="100" mass="11130">MSLSVSAEFLGGLDQIFGKVRQSTLTVPEGSTIKDLLQLIVQQHLENPKDICMFLDDDNEGIRAGILVLINDVDWELEGELEYELEHKDVVTFTSTLHGG</sequence>
<dbReference type="HAMAP" id="MF_03048">
    <property type="entry name" value="Urm1"/>
    <property type="match status" value="1"/>
</dbReference>
<protein>
    <recommendedName>
        <fullName evidence="5 6">Ubiquitin-related modifier 1</fullName>
    </recommendedName>
</protein>
<comment type="PTM">
    <text evidence="5">C-terminal thiocarboxylation occurs in 2 steps, it is first acyl-adenylated (-COAMP) via the hesA/moeB/thiF part of UBA4, then thiocarboxylated (-COSH) via the rhodanese domain of UBA4.</text>
</comment>
<proteinExistence type="inferred from homology"/>
<keyword evidence="4 5" id="KW-0833">Ubl conjugation pathway</keyword>
<evidence type="ECO:0000313" key="8">
    <source>
        <dbReference type="Proteomes" id="UP001360560"/>
    </source>
</evidence>
<dbReference type="Pfam" id="PF09138">
    <property type="entry name" value="Urm1"/>
    <property type="match status" value="1"/>
</dbReference>
<comment type="similarity">
    <text evidence="5 6">Belongs to the URM1 family.</text>
</comment>
<dbReference type="PIRSF" id="PIRSF037379">
    <property type="entry name" value="Ubiquitin-related_modifier_1"/>
    <property type="match status" value="1"/>
</dbReference>
<dbReference type="PANTHER" id="PTHR14986">
    <property type="entry name" value="RURM1 PROTEIN"/>
    <property type="match status" value="1"/>
</dbReference>
<evidence type="ECO:0000256" key="1">
    <source>
        <dbReference type="ARBA" id="ARBA00022490"/>
    </source>
</evidence>
<comment type="function">
    <text evidence="5">Acts as a sulfur carrier required for 2-thiolation of mcm(5)S(2)U at tRNA wobble positions of cytosolic tRNA(Lys), tRNA(Glu) and tRNA(Gln). Serves as sulfur donor in tRNA 2-thiolation reaction by being thiocarboxylated (-COSH) at its C-terminus by the MOCS3 homolog UBA4. The sulfur is then transferred to tRNA to form 2-thiolation of mcm(5)S(2)U. Prior mcm(5) tRNA modification by the elongator complex is required for 2-thiolation. Also acts as a ubiquitin-like protein (UBL) that is covalently conjugated via an isopeptide bond to lysine residues of target proteins such as AHP1. The thiocarboxylated form serves as substrate for conjugation and oxidative stress specifically induces the formation of UBL-protein conjugates.</text>
</comment>
<dbReference type="InterPro" id="IPR012675">
    <property type="entry name" value="Beta-grasp_dom_sf"/>
</dbReference>
<dbReference type="GO" id="GO:0032447">
    <property type="term" value="P:protein urmylation"/>
    <property type="evidence" value="ECO:0007669"/>
    <property type="project" value="UniProtKB-UniRule"/>
</dbReference>
<dbReference type="GO" id="GO:0002098">
    <property type="term" value="P:tRNA wobble uridine modification"/>
    <property type="evidence" value="ECO:0007669"/>
    <property type="project" value="UniProtKB-UniRule"/>
</dbReference>